<reference evidence="2 3" key="1">
    <citation type="submission" date="2018-06" db="EMBL/GenBank/DDBJ databases">
        <authorList>
            <consortium name="Pathogen Informatics"/>
            <person name="Doyle S."/>
        </authorList>
    </citation>
    <scope>NUCLEOTIDE SEQUENCE [LARGE SCALE GENOMIC DNA]</scope>
    <source>
        <strain evidence="2 3">NCTC10801</strain>
    </source>
</reference>
<keyword evidence="1" id="KW-1277">Toxin-antitoxin system</keyword>
<name>A0A380TVT1_9PAST</name>
<dbReference type="Gene3D" id="3.30.2310.20">
    <property type="entry name" value="RelE-like"/>
    <property type="match status" value="1"/>
</dbReference>
<organism evidence="2 3">
    <name type="scientific">[Actinobacillus] rossii</name>
    <dbReference type="NCBI Taxonomy" id="123820"/>
    <lineage>
        <taxon>Bacteria</taxon>
        <taxon>Pseudomonadati</taxon>
        <taxon>Pseudomonadota</taxon>
        <taxon>Gammaproteobacteria</taxon>
        <taxon>Pasteurellales</taxon>
        <taxon>Pasteurellaceae</taxon>
    </lineage>
</organism>
<keyword evidence="3" id="KW-1185">Reference proteome</keyword>
<proteinExistence type="predicted"/>
<dbReference type="OrthoDB" id="5690864at2"/>
<dbReference type="SUPFAM" id="SSF143011">
    <property type="entry name" value="RelE-like"/>
    <property type="match status" value="1"/>
</dbReference>
<dbReference type="InterPro" id="IPR007712">
    <property type="entry name" value="RelE/ParE_toxin"/>
</dbReference>
<dbReference type="EMBL" id="UFRQ01000003">
    <property type="protein sequence ID" value="SUT92808.1"/>
    <property type="molecule type" value="Genomic_DNA"/>
</dbReference>
<dbReference type="AlphaFoldDB" id="A0A380TVT1"/>
<dbReference type="Pfam" id="PF05016">
    <property type="entry name" value="ParE_toxin"/>
    <property type="match status" value="1"/>
</dbReference>
<accession>A0A380TVT1</accession>
<dbReference type="Proteomes" id="UP000254649">
    <property type="component" value="Unassembled WGS sequence"/>
</dbReference>
<evidence type="ECO:0000313" key="2">
    <source>
        <dbReference type="EMBL" id="SUT92808.1"/>
    </source>
</evidence>
<evidence type="ECO:0000313" key="3">
    <source>
        <dbReference type="Proteomes" id="UP000254649"/>
    </source>
</evidence>
<gene>
    <name evidence="2" type="ORF">NCTC10801_01798</name>
</gene>
<protein>
    <submittedName>
        <fullName evidence="2">Plasmid stabilization system protein</fullName>
    </submittedName>
</protein>
<evidence type="ECO:0000256" key="1">
    <source>
        <dbReference type="ARBA" id="ARBA00022649"/>
    </source>
</evidence>
<dbReference type="InterPro" id="IPR035093">
    <property type="entry name" value="RelE/ParE_toxin_dom_sf"/>
</dbReference>
<sequence>MVPEMPPKKYVVSPQAHTNLENIFLNVAFYTCSYQSSEKLFDELFGTFELLALFPTMGIKGNLNGTREFYKRGYRIVYEVQDEYVIILAVLHCKQNIHKE</sequence>